<keyword evidence="4" id="KW-0378">Hydrolase</keyword>
<keyword evidence="5" id="KW-0788">Thiol protease</keyword>
<feature type="region of interest" description="Disordered" evidence="7">
    <location>
        <begin position="1631"/>
        <end position="1661"/>
    </location>
</feature>
<evidence type="ECO:0000259" key="8">
    <source>
        <dbReference type="PROSITE" id="PS51935"/>
    </source>
</evidence>
<evidence type="ECO:0000256" key="5">
    <source>
        <dbReference type="ARBA" id="ARBA00022807"/>
    </source>
</evidence>
<dbReference type="PANTHER" id="PTHR47360:SF1">
    <property type="entry name" value="ENDOPEPTIDASE NLPC-RELATED"/>
    <property type="match status" value="1"/>
</dbReference>
<feature type="region of interest" description="Disordered" evidence="7">
    <location>
        <begin position="2250"/>
        <end position="2297"/>
    </location>
</feature>
<dbReference type="Pfam" id="PF00877">
    <property type="entry name" value="NLPC_P60"/>
    <property type="match status" value="1"/>
</dbReference>
<dbReference type="Gene3D" id="1.10.530.10">
    <property type="match status" value="1"/>
</dbReference>
<comment type="caution">
    <text evidence="9">The sequence shown here is derived from an EMBL/GenBank/DDBJ whole genome shotgun (WGS) entry which is preliminary data.</text>
</comment>
<evidence type="ECO:0000313" key="10">
    <source>
        <dbReference type="Proteomes" id="UP001580430"/>
    </source>
</evidence>
<name>A0ABV5BUZ4_9BACL</name>
<gene>
    <name evidence="9" type="ORF">ACE5LO_01770</name>
</gene>
<dbReference type="InterPro" id="IPR038765">
    <property type="entry name" value="Papain-like_cys_pep_sf"/>
</dbReference>
<organism evidence="9 10">
    <name type="scientific">Paenibacillus medicaginis</name>
    <dbReference type="NCBI Taxonomy" id="1470560"/>
    <lineage>
        <taxon>Bacteria</taxon>
        <taxon>Bacillati</taxon>
        <taxon>Bacillota</taxon>
        <taxon>Bacilli</taxon>
        <taxon>Bacillales</taxon>
        <taxon>Paenibacillaceae</taxon>
        <taxon>Paenibacillus</taxon>
    </lineage>
</organism>
<dbReference type="InterPro" id="IPR008258">
    <property type="entry name" value="Transglycosylase_SLT_dom_1"/>
</dbReference>
<dbReference type="EMBL" id="JBHIRY010000001">
    <property type="protein sequence ID" value="MFB5759113.1"/>
    <property type="molecule type" value="Genomic_DNA"/>
</dbReference>
<keyword evidence="6" id="KW-0175">Coiled coil</keyword>
<feature type="compositionally biased region" description="Polar residues" evidence="7">
    <location>
        <begin position="1643"/>
        <end position="1655"/>
    </location>
</feature>
<feature type="compositionally biased region" description="Basic and acidic residues" evidence="7">
    <location>
        <begin position="1253"/>
        <end position="1262"/>
    </location>
</feature>
<feature type="coiled-coil region" evidence="6">
    <location>
        <begin position="908"/>
        <end position="942"/>
    </location>
</feature>
<dbReference type="PANTHER" id="PTHR47360">
    <property type="entry name" value="MUREIN DD-ENDOPEPTIDASE MEPS/MUREIN LD-CARBOXYPEPTIDASE"/>
    <property type="match status" value="1"/>
</dbReference>
<dbReference type="InterPro" id="IPR052062">
    <property type="entry name" value="Murein_DD/LD_carboxypeptidase"/>
</dbReference>
<protein>
    <submittedName>
        <fullName evidence="9">Phage tail tape measure protein</fullName>
    </submittedName>
</protein>
<evidence type="ECO:0000256" key="6">
    <source>
        <dbReference type="SAM" id="Coils"/>
    </source>
</evidence>
<comment type="similarity">
    <text evidence="1">Belongs to the peptidase C40 family.</text>
</comment>
<keyword evidence="10" id="KW-1185">Reference proteome</keyword>
<dbReference type="NCBIfam" id="TIGR01760">
    <property type="entry name" value="tape_meas_TP901"/>
    <property type="match status" value="1"/>
</dbReference>
<proteinExistence type="inferred from homology"/>
<feature type="coiled-coil region" evidence="6">
    <location>
        <begin position="774"/>
        <end position="801"/>
    </location>
</feature>
<keyword evidence="2" id="KW-0645">Protease</keyword>
<accession>A0ABV5BUZ4</accession>
<keyword evidence="3" id="KW-0732">Signal</keyword>
<evidence type="ECO:0000313" key="9">
    <source>
        <dbReference type="EMBL" id="MFB5759113.1"/>
    </source>
</evidence>
<dbReference type="Pfam" id="PF01464">
    <property type="entry name" value="SLT"/>
    <property type="match status" value="1"/>
</dbReference>
<dbReference type="Gene3D" id="3.90.1720.10">
    <property type="entry name" value="endopeptidase domain like (from Nostoc punctiforme)"/>
    <property type="match status" value="1"/>
</dbReference>
<feature type="coiled-coil region" evidence="6">
    <location>
        <begin position="1992"/>
        <end position="2150"/>
    </location>
</feature>
<feature type="coiled-coil region" evidence="6">
    <location>
        <begin position="1711"/>
        <end position="1748"/>
    </location>
</feature>
<dbReference type="InterPro" id="IPR023346">
    <property type="entry name" value="Lysozyme-like_dom_sf"/>
</dbReference>
<dbReference type="RefSeq" id="WP_375518365.1">
    <property type="nucleotide sequence ID" value="NZ_JBHIRY010000001.1"/>
</dbReference>
<feature type="domain" description="NlpC/P60" evidence="8">
    <location>
        <begin position="1354"/>
        <end position="1481"/>
    </location>
</feature>
<reference evidence="9 10" key="1">
    <citation type="submission" date="2024-09" db="EMBL/GenBank/DDBJ databases">
        <title>Paenibacillus zeirhizospherea sp. nov., isolated from surface of the maize (Zea mays) roots in a horticulture field, Hungary.</title>
        <authorList>
            <person name="Marton D."/>
            <person name="Farkas M."/>
            <person name="Bedics A."/>
            <person name="Toth E."/>
            <person name="Tancsics A."/>
            <person name="Boka K."/>
            <person name="Marati G."/>
            <person name="Kriszt B."/>
            <person name="Cserhati M."/>
        </authorList>
    </citation>
    <scope>NUCLEOTIDE SEQUENCE [LARGE SCALE GENOMIC DNA]</scope>
    <source>
        <strain evidence="9 10">JCM 18446</strain>
    </source>
</reference>
<evidence type="ECO:0000256" key="4">
    <source>
        <dbReference type="ARBA" id="ARBA00022801"/>
    </source>
</evidence>
<dbReference type="SUPFAM" id="SSF54001">
    <property type="entry name" value="Cysteine proteinases"/>
    <property type="match status" value="1"/>
</dbReference>
<feature type="coiled-coil region" evidence="6">
    <location>
        <begin position="1779"/>
        <end position="1824"/>
    </location>
</feature>
<evidence type="ECO:0000256" key="3">
    <source>
        <dbReference type="ARBA" id="ARBA00022729"/>
    </source>
</evidence>
<sequence length="2421" mass="268497">MSNDLRILITAGLNTGKSIGEINTAISGLQKKINKLNLKAQVDQNFTTAINSFIKATEKLRTVTSEQSKIVSETQNVYKRLDGTVETVTQQILKNGEIIQKSKTIHDANKKAINEESTSLENQIRTLKQLEKELEGYTLAKTRASKNKFGEVTGYTNAYKDNNNQTVTVKTDAEGNVQKINELKNFLKQRNDIQKQQEALDRAHYSALQTEKARFEALDKIHYLALKQNAERDLRERQRINKEAEAIDKAHYLALQQNAKRNQDYIRNVAATQQKINDAKSKFSDNREGLASLNELENRLQSIKNRGDFKSPLSDLNNDIKRTISGLNEASKSSQTFGSSLKAAFNSFPIWMITGTAYMAMTNFFTDGVRYVNDLNKELTQLSIVYMEGQDQLGKYVDKFHDLGKEMSITTLELSRGASEFARQGLSQEETFNRMETAVKYAKISNIDFSTSAKILTATVNSMDVDINRAADSFAYLGDATASDASEIGEAMQRVGGTAGSIGVEFEKVSSWIATVSANTRESAFTIGNSIKSIMARVQSMKEYGFDEEDGTQVNEVARALAAVDIQLVDSEGNFRNFGTVMDELGAKWDKLSSREKAYISTTVAGNYQSARFRNLMEDYAQSVELYEGALNSAGIAQQKFELYQQSTEAHLNQLKNAMEDMWSNSFDSNAIRNVIDALTVLVESFDNLGNVLVLTSGLFLAFRYKAIAGFITGAGAAVKSLLTTRAALQGTTSAANGASVAMTRLERSLGLIGIIATVGSLFITAFNGANDAINNSADSIEKLNEKYKDLSDQLDNVSSYYEQNYDAIDTNVEVKNKLFEMQNSLIDTFGQEANGLDLVNGKYEDQIAKLKELNENKIDLEIKENQLAVDSLLSKNYTEPSLVPDVSKRLSDIFSGNNLSYAVGNGAGQGNLNLEQYYKKLKELQNEILNTNEKIFKSQELIPQNSEEWNRALQAVNAELEAIEPLYNQISKLEDLKKKKIEASTLAQQSFNEEQKGLFEDLSNAFSNQPLEEFENSIKSVTSIVNDFDGENVDEIIEQLKQIPNLQGNPEIQNFIQTLAENARVAESSVDGLSTSFDDVMNKILESSDNIELLNKAQEELSENNQLSGKTIQEISKKYDNFIDVTKLNREEILKFIKAKKQESVDFTETERQKTKDLIDQTKARITAYESEMSAIGKLIQTMIDQTGEAIDSGALNEQAQLAAESRIGSWRKVLGDTASSLQDEKDKLAELEGQYETLGNAKDNLTATSNKSDKEQKKSNETLSVTNELLTEQMKKLRELKTALDNADKSKSRFKKGSVEYERALKREIALLERQAELLTEGIKDPSKLVATKVTTTTKGDGSAKGIDSLLTASQALSATNALTYKQVSGKFEGSYDQFIERALSDCSQFVQEMYDEFLGIQLPRTAAEQAKVGTAVTSKKDLQKGDLVFFNTTGKSNSHVGVYMGEGNFMQMGNSGLKQYNLNDAVWKNKYEGARRISGVYESSFSPSSLSGSKVTGKNADLINKYAGANNVDPALIKAIIQQESGNGANGISNVMQVSKLGKNTTVAKSIETGTAMFAKYLNQTGDVDIALAMYNMGPGILDFFNKNGGYSKENMQKFSNLQKKKTGSSVYGDPNYVDNVKSYYPSANSSGDSKVKYTLPSQSEMEETQNNARKERSDTYDEIYQRKIAVVENYVTGSKQKIENLDNLIAKSQGAQSRFDDVSEQWRKEETSQISLIEQKQKELETQNKELDRLVKENKITSGEFDSQKASNSTEWWQLEQEKQEKKYAVITSSLDEYEKKASEVNNVIELSQARLALLAEGTEEYNDEVKNQIDLLNQKKVPYQQELDLVNDLLKSGGHTATQTEDLKERQHQLELALLETNSAIKDQTDALKSAASDALSKYSDAISSVIDSIKDSLGADELFDTGAFSDSVDSILAELDRIDGKYITGAQFIDTSSSARSSLSSYASQVRNIASDVQRMLNYSKDLSNVSFDNLSDFGNQINYQIAAASKLKERLEAINNEIRDTELQYQKEEAALEKYIDSVSKSYDEQIKKQQDLLDKLDEQYELEDRTKALKDINDQINAAKNDKRYSYITEAGEEILTYNKETVKDLEDQKDELVKQYEREDVKQAIQDEIDRLQDAKDKELEILNEKLERTKEIHQQNLAAMQLYKDNLSNMYNQLIADTQAKLDQYAQAITTGMENGSISAAEGSKLLESVVGGWQSSSIAGWNNYITQVKAKLTEIQSLYAQLQKLASSINSISVSSGSGKSSGGSSSSGSSSSGSKSSSPSSGSKSSGSSSGSKNSSGNSLSNVVKSVTDTVKSIVGGTKKYHTGGEVGMEPLGPNEVPAILKKGEVVFTEEHQKMIRKIIAQNVALNKTFYLPDPNKKFKAVTQQGPTSVDSSVTYSINGPIHVNANNATEFYRSMQRTINSKKR</sequence>
<dbReference type="InterPro" id="IPR000064">
    <property type="entry name" value="NLP_P60_dom"/>
</dbReference>
<evidence type="ECO:0000256" key="2">
    <source>
        <dbReference type="ARBA" id="ARBA00022670"/>
    </source>
</evidence>
<dbReference type="Proteomes" id="UP001580430">
    <property type="component" value="Unassembled WGS sequence"/>
</dbReference>
<evidence type="ECO:0000256" key="7">
    <source>
        <dbReference type="SAM" id="MobiDB-lite"/>
    </source>
</evidence>
<dbReference type="InterPro" id="IPR010090">
    <property type="entry name" value="Phage_tape_meas"/>
</dbReference>
<dbReference type="PROSITE" id="PS51935">
    <property type="entry name" value="NLPC_P60"/>
    <property type="match status" value="1"/>
</dbReference>
<feature type="region of interest" description="Disordered" evidence="7">
    <location>
        <begin position="1242"/>
        <end position="1264"/>
    </location>
</feature>
<feature type="coiled-coil region" evidence="6">
    <location>
        <begin position="837"/>
        <end position="871"/>
    </location>
</feature>
<dbReference type="SUPFAM" id="SSF53955">
    <property type="entry name" value="Lysozyme-like"/>
    <property type="match status" value="1"/>
</dbReference>
<feature type="coiled-coil region" evidence="6">
    <location>
        <begin position="110"/>
        <end position="306"/>
    </location>
</feature>
<dbReference type="Pfam" id="PF10145">
    <property type="entry name" value="PhageMin_Tail"/>
    <property type="match status" value="1"/>
</dbReference>
<evidence type="ECO:0000256" key="1">
    <source>
        <dbReference type="ARBA" id="ARBA00007074"/>
    </source>
</evidence>